<accession>A0A9D0Z139</accession>
<comment type="caution">
    <text evidence="1">The sequence shown here is derived from an EMBL/GenBank/DDBJ whole genome shotgun (WGS) entry which is preliminary data.</text>
</comment>
<protein>
    <submittedName>
        <fullName evidence="1">Uncharacterized protein</fullName>
    </submittedName>
</protein>
<dbReference type="AlphaFoldDB" id="A0A9D0Z139"/>
<name>A0A9D0Z139_9FIRM</name>
<organism evidence="1 2">
    <name type="scientific">Candidatus Faecousia excrementigallinarum</name>
    <dbReference type="NCBI Taxonomy" id="2840806"/>
    <lineage>
        <taxon>Bacteria</taxon>
        <taxon>Bacillati</taxon>
        <taxon>Bacillota</taxon>
        <taxon>Clostridia</taxon>
        <taxon>Eubacteriales</taxon>
        <taxon>Oscillospiraceae</taxon>
        <taxon>Faecousia</taxon>
    </lineage>
</organism>
<evidence type="ECO:0000313" key="1">
    <source>
        <dbReference type="EMBL" id="HIQ66984.1"/>
    </source>
</evidence>
<dbReference type="EMBL" id="DVFK01000009">
    <property type="protein sequence ID" value="HIQ66984.1"/>
    <property type="molecule type" value="Genomic_DNA"/>
</dbReference>
<dbReference type="NCBIfam" id="NF041551">
    <property type="entry name" value="YlcI_YnfO_N"/>
    <property type="match status" value="1"/>
</dbReference>
<gene>
    <name evidence="1" type="ORF">IAB74_00535</name>
</gene>
<reference evidence="1" key="2">
    <citation type="journal article" date="2021" name="PeerJ">
        <title>Extensive microbial diversity within the chicken gut microbiome revealed by metagenomics and culture.</title>
        <authorList>
            <person name="Gilroy R."/>
            <person name="Ravi A."/>
            <person name="Getino M."/>
            <person name="Pursley I."/>
            <person name="Horton D.L."/>
            <person name="Alikhan N.F."/>
            <person name="Baker D."/>
            <person name="Gharbi K."/>
            <person name="Hall N."/>
            <person name="Watson M."/>
            <person name="Adriaenssens E.M."/>
            <person name="Foster-Nyarko E."/>
            <person name="Jarju S."/>
            <person name="Secka A."/>
            <person name="Antonio M."/>
            <person name="Oren A."/>
            <person name="Chaudhuri R.R."/>
            <person name="La Ragione R."/>
            <person name="Hildebrand F."/>
            <person name="Pallen M.J."/>
        </authorList>
    </citation>
    <scope>NUCLEOTIDE SEQUENCE</scope>
    <source>
        <strain evidence="1">13361</strain>
    </source>
</reference>
<sequence>MGRFQIPSTPPTVNKTIRFPSDVVEEVEKAIQSKDCTFSAFVIAAVRMALEELHESEKKDKSL</sequence>
<evidence type="ECO:0000313" key="2">
    <source>
        <dbReference type="Proteomes" id="UP000886796"/>
    </source>
</evidence>
<dbReference type="Proteomes" id="UP000886796">
    <property type="component" value="Unassembled WGS sequence"/>
</dbReference>
<proteinExistence type="predicted"/>
<reference evidence="1" key="1">
    <citation type="submission" date="2020-10" db="EMBL/GenBank/DDBJ databases">
        <authorList>
            <person name="Gilroy R."/>
        </authorList>
    </citation>
    <scope>NUCLEOTIDE SEQUENCE</scope>
    <source>
        <strain evidence="1">13361</strain>
    </source>
</reference>